<dbReference type="AlphaFoldDB" id="A0A2T5G3P2"/>
<dbReference type="Proteomes" id="UP000244180">
    <property type="component" value="Unassembled WGS sequence"/>
</dbReference>
<dbReference type="RefSeq" id="WP_273000859.1">
    <property type="nucleotide sequence ID" value="NZ_PEBV01000074.1"/>
</dbReference>
<evidence type="ECO:0000313" key="1">
    <source>
        <dbReference type="EMBL" id="PTQ50796.1"/>
    </source>
</evidence>
<reference evidence="1 2" key="1">
    <citation type="submission" date="2017-08" db="EMBL/GenBank/DDBJ databases">
        <title>Burning lignite coal seam in the remote Altai Mountains harbors a hydrogen-driven thermophilic microbial community.</title>
        <authorList>
            <person name="Kadnikov V.V."/>
            <person name="Mardanov A.V."/>
            <person name="Ivasenko D."/>
            <person name="Beletsky A.V."/>
            <person name="Karnachuk O.V."/>
            <person name="Ravin N.V."/>
        </authorList>
    </citation>
    <scope>NUCLEOTIDE SEQUENCE [LARGE SCALE GENOMIC DNA]</scope>
    <source>
        <strain evidence="1">AL33</strain>
    </source>
</reference>
<protein>
    <submittedName>
        <fullName evidence="1">Uncharacterized protein</fullName>
    </submittedName>
</protein>
<comment type="caution">
    <text evidence="1">The sequence shown here is derived from an EMBL/GenBank/DDBJ whole genome shotgun (WGS) entry which is preliminary data.</text>
</comment>
<accession>A0A2T5G3P2</accession>
<sequence length="74" mass="8058">MKDVASNIAQKNGARLIDGPRLEVIRGDPSPRVVLITTKEYRGLRLGVITFGGEQAIDRPGISYPIPIAYPLGR</sequence>
<evidence type="ECO:0000313" key="2">
    <source>
        <dbReference type="Proteomes" id="UP000244180"/>
    </source>
</evidence>
<organism evidence="1 2">
    <name type="scientific">Hydrogenibacillus schlegelii</name>
    <name type="common">Bacillus schlegelii</name>
    <dbReference type="NCBI Taxonomy" id="1484"/>
    <lineage>
        <taxon>Bacteria</taxon>
        <taxon>Bacillati</taxon>
        <taxon>Bacillota</taxon>
        <taxon>Bacilli</taxon>
        <taxon>Bacillales</taxon>
        <taxon>Bacillales Family X. Incertae Sedis</taxon>
        <taxon>Hydrogenibacillus</taxon>
    </lineage>
</organism>
<dbReference type="EMBL" id="PEBV01000074">
    <property type="protein sequence ID" value="PTQ50796.1"/>
    <property type="molecule type" value="Genomic_DNA"/>
</dbReference>
<proteinExistence type="predicted"/>
<name>A0A2T5G3P2_HYDSH</name>
<gene>
    <name evidence="1" type="ORF">HSCHL_2574</name>
</gene>